<gene>
    <name evidence="3" type="ORF">D9613_000784</name>
</gene>
<dbReference type="EMBL" id="JAACJL010000015">
    <property type="protein sequence ID" value="KAF4620623.1"/>
    <property type="molecule type" value="Genomic_DNA"/>
</dbReference>
<keyword evidence="2" id="KW-0472">Membrane</keyword>
<protein>
    <submittedName>
        <fullName evidence="3">Uncharacterized protein</fullName>
    </submittedName>
</protein>
<keyword evidence="2" id="KW-0812">Transmembrane</keyword>
<evidence type="ECO:0000256" key="1">
    <source>
        <dbReference type="SAM" id="MobiDB-lite"/>
    </source>
</evidence>
<dbReference type="PANTHER" id="PTHR34862:SF1">
    <property type="entry name" value="SPARK DOMAIN-CONTAINING PROTEIN"/>
    <property type="match status" value="1"/>
</dbReference>
<name>A0A8H4VSB3_9AGAR</name>
<sequence length="273" mass="27799">MQYIIENNSQLHIFIPLSTNTMYRSLTLAAFVAYASAQSLSSGCVSAIAGIAGNSDAACLNIGALVPLFTADANTSIVAPINNWVTGICSSAPCSNDTIAAVVKSVTDGCSTDLSAFGFNSGLTGSITTLIQQYYPTARKVACLKDGNDNCITKSLTDLQSVLGPLTLSSLMTINTENLPGNMTCTDCTKAAYNVIKTDVPSLVSDAAPSLQSQCGASFTDGNTPSDITQSASDLSSSSNSTKPSAGARNYGAIAGLGVAGAVVASTVFTLLA</sequence>
<comment type="caution">
    <text evidence="3">The sequence shown here is derived from an EMBL/GenBank/DDBJ whole genome shotgun (WGS) entry which is preliminary data.</text>
</comment>
<accession>A0A8H4VSB3</accession>
<reference evidence="3 4" key="1">
    <citation type="submission" date="2019-12" db="EMBL/GenBank/DDBJ databases">
        <authorList>
            <person name="Floudas D."/>
            <person name="Bentzer J."/>
            <person name="Ahren D."/>
            <person name="Johansson T."/>
            <person name="Persson P."/>
            <person name="Tunlid A."/>
        </authorList>
    </citation>
    <scope>NUCLEOTIDE SEQUENCE [LARGE SCALE GENOMIC DNA]</scope>
    <source>
        <strain evidence="3 4">CBS 102.39</strain>
    </source>
</reference>
<organism evidence="3 4">
    <name type="scientific">Agrocybe pediades</name>
    <dbReference type="NCBI Taxonomy" id="84607"/>
    <lineage>
        <taxon>Eukaryota</taxon>
        <taxon>Fungi</taxon>
        <taxon>Dikarya</taxon>
        <taxon>Basidiomycota</taxon>
        <taxon>Agaricomycotina</taxon>
        <taxon>Agaricomycetes</taxon>
        <taxon>Agaricomycetidae</taxon>
        <taxon>Agaricales</taxon>
        <taxon>Agaricineae</taxon>
        <taxon>Strophariaceae</taxon>
        <taxon>Agrocybe</taxon>
    </lineage>
</organism>
<feature type="compositionally biased region" description="Low complexity" evidence="1">
    <location>
        <begin position="231"/>
        <end position="245"/>
    </location>
</feature>
<evidence type="ECO:0000313" key="3">
    <source>
        <dbReference type="EMBL" id="KAF4620623.1"/>
    </source>
</evidence>
<dbReference type="AlphaFoldDB" id="A0A8H4VSB3"/>
<dbReference type="PANTHER" id="PTHR34862">
    <property type="entry name" value="SPARK DOMAIN-CONTAINING PROTEIN"/>
    <property type="match status" value="1"/>
</dbReference>
<feature type="region of interest" description="Disordered" evidence="1">
    <location>
        <begin position="216"/>
        <end position="245"/>
    </location>
</feature>
<evidence type="ECO:0000256" key="2">
    <source>
        <dbReference type="SAM" id="Phobius"/>
    </source>
</evidence>
<keyword evidence="2" id="KW-1133">Transmembrane helix</keyword>
<feature type="transmembrane region" description="Helical" evidence="2">
    <location>
        <begin position="251"/>
        <end position="272"/>
    </location>
</feature>
<proteinExistence type="predicted"/>
<feature type="compositionally biased region" description="Polar residues" evidence="1">
    <location>
        <begin position="216"/>
        <end position="230"/>
    </location>
</feature>
<keyword evidence="4" id="KW-1185">Reference proteome</keyword>
<dbReference type="Proteomes" id="UP000521872">
    <property type="component" value="Unassembled WGS sequence"/>
</dbReference>
<evidence type="ECO:0000313" key="4">
    <source>
        <dbReference type="Proteomes" id="UP000521872"/>
    </source>
</evidence>